<dbReference type="InterPro" id="IPR049492">
    <property type="entry name" value="BD-FAE-like_dom"/>
</dbReference>
<dbReference type="Pfam" id="PF02792">
    <property type="entry name" value="Mago_nashi"/>
    <property type="match status" value="1"/>
</dbReference>
<name>A0A8H7V880_9FUNG</name>
<comment type="similarity">
    <text evidence="2">Belongs to the mago nashi family.</text>
</comment>
<dbReference type="SUPFAM" id="SSF89817">
    <property type="entry name" value="Mago nashi protein"/>
    <property type="match status" value="1"/>
</dbReference>
<dbReference type="AlphaFoldDB" id="A0A8H7V880"/>
<dbReference type="PANTHER" id="PTHR12638">
    <property type="entry name" value="PROTEIN MAGO NASHI HOMOLOG"/>
    <property type="match status" value="1"/>
</dbReference>
<dbReference type="GO" id="GO:0035145">
    <property type="term" value="C:exon-exon junction complex"/>
    <property type="evidence" value="ECO:0007669"/>
    <property type="project" value="InterPro"/>
</dbReference>
<dbReference type="Pfam" id="PF20434">
    <property type="entry name" value="BD-FAE"/>
    <property type="match status" value="1"/>
</dbReference>
<dbReference type="Gene3D" id="3.40.50.1820">
    <property type="entry name" value="alpha/beta hydrolase"/>
    <property type="match status" value="1"/>
</dbReference>
<comment type="caution">
    <text evidence="5">The sequence shown here is derived from an EMBL/GenBank/DDBJ whole genome shotgun (WGS) entry which is preliminary data.</text>
</comment>
<organism evidence="5 6">
    <name type="scientific">Mucor saturninus</name>
    <dbReference type="NCBI Taxonomy" id="64648"/>
    <lineage>
        <taxon>Eukaryota</taxon>
        <taxon>Fungi</taxon>
        <taxon>Fungi incertae sedis</taxon>
        <taxon>Mucoromycota</taxon>
        <taxon>Mucoromycotina</taxon>
        <taxon>Mucoromycetes</taxon>
        <taxon>Mucorales</taxon>
        <taxon>Mucorineae</taxon>
        <taxon>Mucoraceae</taxon>
        <taxon>Mucor</taxon>
    </lineage>
</organism>
<reference evidence="5" key="1">
    <citation type="submission" date="2020-12" db="EMBL/GenBank/DDBJ databases">
        <title>Metabolic potential, ecology and presence of endohyphal bacteria is reflected in genomic diversity of Mucoromycotina.</title>
        <authorList>
            <person name="Muszewska A."/>
            <person name="Okrasinska A."/>
            <person name="Steczkiewicz K."/>
            <person name="Drgas O."/>
            <person name="Orlowska M."/>
            <person name="Perlinska-Lenart U."/>
            <person name="Aleksandrzak-Piekarczyk T."/>
            <person name="Szatraj K."/>
            <person name="Zielenkiewicz U."/>
            <person name="Pilsyk S."/>
            <person name="Malc E."/>
            <person name="Mieczkowski P."/>
            <person name="Kruszewska J.S."/>
            <person name="Biernat P."/>
            <person name="Pawlowska J."/>
        </authorList>
    </citation>
    <scope>NUCLEOTIDE SEQUENCE</scope>
    <source>
        <strain evidence="5">WA0000017839</strain>
    </source>
</reference>
<protein>
    <recommendedName>
        <fullName evidence="4">BD-FAE-like domain-containing protein</fullName>
    </recommendedName>
</protein>
<gene>
    <name evidence="5" type="ORF">INT47_005459</name>
</gene>
<dbReference type="GO" id="GO:0008380">
    <property type="term" value="P:RNA splicing"/>
    <property type="evidence" value="ECO:0007669"/>
    <property type="project" value="InterPro"/>
</dbReference>
<evidence type="ECO:0000256" key="3">
    <source>
        <dbReference type="ARBA" id="ARBA00023242"/>
    </source>
</evidence>
<evidence type="ECO:0000259" key="4">
    <source>
        <dbReference type="Pfam" id="PF20434"/>
    </source>
</evidence>
<sequence length="337" mass="38205">MKTFCYGPVENDPLRSIDFYESEKKSQVPLFVLVHGGAWRSEDKSDYRNLALGLTHLGSVASVNYRLSTDLSIKHPDHMLDVGKALEYLYKTPNASYDHEKIYMIGHSAGGHMATMFMVDTSLPYHRYLAGIVSISGIHDIPLLVKTFPSYLDFIEQAFGPDNHHDASPVSKFSGELKKGKPIVIAHSLEDTLVNLEQAHVMVNHLKSMGANVTLDTKLYIMGEKEEFYVRYYSGHKGRYGHEFLEFEFRSDGLCRYANNSNYRNDSLIKKEMYVSQAVIEELKKIIQDSEVMKEDDSQWPTKNVVGSQEIEVRLGNEHISFEANIQVEFACGSTGE</sequence>
<evidence type="ECO:0000256" key="1">
    <source>
        <dbReference type="ARBA" id="ARBA00004123"/>
    </source>
</evidence>
<keyword evidence="6" id="KW-1185">Reference proteome</keyword>
<dbReference type="PANTHER" id="PTHR12638:SF0">
    <property type="entry name" value="MAGO HOMOLOG, EXON JUNCTION COMPLEX SUBUNIT-RELATED"/>
    <property type="match status" value="1"/>
</dbReference>
<evidence type="ECO:0000313" key="6">
    <source>
        <dbReference type="Proteomes" id="UP000603453"/>
    </source>
</evidence>
<dbReference type="InterPro" id="IPR029058">
    <property type="entry name" value="AB_hydrolase_fold"/>
</dbReference>
<dbReference type="Gene3D" id="3.30.1560.10">
    <property type="entry name" value="Mago nashi"/>
    <property type="match status" value="1"/>
</dbReference>
<dbReference type="Proteomes" id="UP000603453">
    <property type="component" value="Unassembled WGS sequence"/>
</dbReference>
<dbReference type="EMBL" id="JAEPRD010000016">
    <property type="protein sequence ID" value="KAG2209167.1"/>
    <property type="molecule type" value="Genomic_DNA"/>
</dbReference>
<keyword evidence="3" id="KW-0539">Nucleus</keyword>
<dbReference type="SUPFAM" id="SSF53474">
    <property type="entry name" value="alpha/beta-Hydrolases"/>
    <property type="match status" value="1"/>
</dbReference>
<evidence type="ECO:0000313" key="5">
    <source>
        <dbReference type="EMBL" id="KAG2209167.1"/>
    </source>
</evidence>
<dbReference type="OrthoDB" id="6495301at2759"/>
<accession>A0A8H7V880</accession>
<proteinExistence type="inferred from homology"/>
<dbReference type="InterPro" id="IPR036605">
    <property type="entry name" value="Mago_nashi_sf"/>
</dbReference>
<comment type="subcellular location">
    <subcellularLocation>
        <location evidence="1">Nucleus</location>
    </subcellularLocation>
</comment>
<dbReference type="InterPro" id="IPR004023">
    <property type="entry name" value="Mago_nashi"/>
</dbReference>
<evidence type="ECO:0000256" key="2">
    <source>
        <dbReference type="ARBA" id="ARBA00009270"/>
    </source>
</evidence>
<feature type="domain" description="BD-FAE-like" evidence="4">
    <location>
        <begin position="19"/>
        <end position="206"/>
    </location>
</feature>